<evidence type="ECO:0000313" key="1">
    <source>
        <dbReference type="EMBL" id="MFD1788053.1"/>
    </source>
</evidence>
<sequence length="224" mass="24442">MTAGFASIVAAFLSSGVPGASSCDTTGHEQSSFSRLRRTAIVSCDYDERQLFRRFVSLLALPEKALSIDAVEQRLSIPRLAASYDDPRSARYTASMNGTDGGWQATITFTEQFFPLDAWRRPRFRAGLRPRLIDPKTRGEITVDLTMMPTKPLNSPCSLAMDAVVGAGRRYGWRSETVIVVPTHGMSSPRTILRRGRSNVSIDVGQRDCVTGLVLGRVADGGAN</sequence>
<gene>
    <name evidence="1" type="ORF">ACFSC3_10740</name>
</gene>
<name>A0ABW4NDP5_9SPHN</name>
<organism evidence="1 2">
    <name type="scientific">Sphingomonas floccifaciens</name>
    <dbReference type="NCBI Taxonomy" id="1844115"/>
    <lineage>
        <taxon>Bacteria</taxon>
        <taxon>Pseudomonadati</taxon>
        <taxon>Pseudomonadota</taxon>
        <taxon>Alphaproteobacteria</taxon>
        <taxon>Sphingomonadales</taxon>
        <taxon>Sphingomonadaceae</taxon>
        <taxon>Sphingomonas</taxon>
    </lineage>
</organism>
<protein>
    <recommendedName>
        <fullName evidence="3">Secreted protein</fullName>
    </recommendedName>
</protein>
<evidence type="ECO:0008006" key="3">
    <source>
        <dbReference type="Google" id="ProtNLM"/>
    </source>
</evidence>
<dbReference type="RefSeq" id="WP_380940405.1">
    <property type="nucleotide sequence ID" value="NZ_JBHUFC010000003.1"/>
</dbReference>
<evidence type="ECO:0000313" key="2">
    <source>
        <dbReference type="Proteomes" id="UP001597283"/>
    </source>
</evidence>
<dbReference type="EMBL" id="JBHUFC010000003">
    <property type="protein sequence ID" value="MFD1788053.1"/>
    <property type="molecule type" value="Genomic_DNA"/>
</dbReference>
<reference evidence="2" key="1">
    <citation type="journal article" date="2019" name="Int. J. Syst. Evol. Microbiol.">
        <title>The Global Catalogue of Microorganisms (GCM) 10K type strain sequencing project: providing services to taxonomists for standard genome sequencing and annotation.</title>
        <authorList>
            <consortium name="The Broad Institute Genomics Platform"/>
            <consortium name="The Broad Institute Genome Sequencing Center for Infectious Disease"/>
            <person name="Wu L."/>
            <person name="Ma J."/>
        </authorList>
    </citation>
    <scope>NUCLEOTIDE SEQUENCE [LARGE SCALE GENOMIC DNA]</scope>
    <source>
        <strain evidence="2">Q85</strain>
    </source>
</reference>
<accession>A0ABW4NDP5</accession>
<dbReference type="Proteomes" id="UP001597283">
    <property type="component" value="Unassembled WGS sequence"/>
</dbReference>
<comment type="caution">
    <text evidence="1">The sequence shown here is derived from an EMBL/GenBank/DDBJ whole genome shotgun (WGS) entry which is preliminary data.</text>
</comment>
<proteinExistence type="predicted"/>
<keyword evidence="2" id="KW-1185">Reference proteome</keyword>